<accession>A0A420J4A7</accession>
<sequence length="437" mass="49695">MPNNIRIEDVEILVHISTPSFGASSDAHWRGCAESYVNFISISQRKLKMEIQSVQLLEDGFHQPSSWQDYSANLSSSSNHETTPVNTAHSIKVSERKGLEPAQFVPLQRCDRVCPVNKLDGQITENMENNSDVKIKSQQQNEIESNHDSFHLNSSRLHFENNLTSDDYSSLSKRLNKSISEIGLLSDTEQVKTTNAVRYTNDQYPNLQTKKQKIYDSEICTLHSSISLKATKSLVGYKDKNIKHTRSSDRRLYFQHKRAEDEDDPVSMTPADNTLTSNVNQKMETRKWSRVLEIRPAPPDIGHLTLSPQVLITSPLRILEKRGNLGQNFKPTKLMRAILPLERGHWRIACSSWDKELRIRSWNCLGTYIEKDNSAGWGVSCMRDKNFDNFRVYCWGSIVGHIYLLLRIASEGKITSTGASWIDAEGEQVVIIDGTLI</sequence>
<protein>
    <submittedName>
        <fullName evidence="2">Uncharacterized protein</fullName>
    </submittedName>
</protein>
<proteinExistence type="predicted"/>
<feature type="region of interest" description="Disordered" evidence="1">
    <location>
        <begin position="70"/>
        <end position="92"/>
    </location>
</feature>
<evidence type="ECO:0000313" key="3">
    <source>
        <dbReference type="Proteomes" id="UP000283383"/>
    </source>
</evidence>
<dbReference type="STRING" id="62708.A0A420J4A7"/>
<evidence type="ECO:0000313" key="2">
    <source>
        <dbReference type="EMBL" id="RKF81612.1"/>
    </source>
</evidence>
<dbReference type="Proteomes" id="UP000283383">
    <property type="component" value="Unassembled WGS sequence"/>
</dbReference>
<dbReference type="EMBL" id="MCBQ01003385">
    <property type="protein sequence ID" value="RKF81612.1"/>
    <property type="molecule type" value="Genomic_DNA"/>
</dbReference>
<feature type="compositionally biased region" description="Polar residues" evidence="1">
    <location>
        <begin position="70"/>
        <end position="89"/>
    </location>
</feature>
<evidence type="ECO:0000256" key="1">
    <source>
        <dbReference type="SAM" id="MobiDB-lite"/>
    </source>
</evidence>
<comment type="caution">
    <text evidence="2">The sequence shown here is derived from an EMBL/GenBank/DDBJ whole genome shotgun (WGS) entry which is preliminary data.</text>
</comment>
<keyword evidence="3" id="KW-1185">Reference proteome</keyword>
<reference evidence="2 3" key="1">
    <citation type="journal article" date="2018" name="BMC Genomics">
        <title>Comparative genome analyses reveal sequence features reflecting distinct modes of host-adaptation between dicot and monocot powdery mildew.</title>
        <authorList>
            <person name="Wu Y."/>
            <person name="Ma X."/>
            <person name="Pan Z."/>
            <person name="Kale S.D."/>
            <person name="Song Y."/>
            <person name="King H."/>
            <person name="Zhang Q."/>
            <person name="Presley C."/>
            <person name="Deng X."/>
            <person name="Wei C.I."/>
            <person name="Xiao S."/>
        </authorList>
    </citation>
    <scope>NUCLEOTIDE SEQUENCE [LARGE SCALE GENOMIC DNA]</scope>
    <source>
        <strain evidence="2">UMSG3</strain>
    </source>
</reference>
<organism evidence="2 3">
    <name type="scientific">Golovinomyces cichoracearum</name>
    <dbReference type="NCBI Taxonomy" id="62708"/>
    <lineage>
        <taxon>Eukaryota</taxon>
        <taxon>Fungi</taxon>
        <taxon>Dikarya</taxon>
        <taxon>Ascomycota</taxon>
        <taxon>Pezizomycotina</taxon>
        <taxon>Leotiomycetes</taxon>
        <taxon>Erysiphales</taxon>
        <taxon>Erysiphaceae</taxon>
        <taxon>Golovinomyces</taxon>
    </lineage>
</organism>
<dbReference type="AlphaFoldDB" id="A0A420J4A7"/>
<gene>
    <name evidence="2" type="ORF">GcM3_033032</name>
</gene>
<name>A0A420J4A7_9PEZI</name>